<dbReference type="EMBL" id="ASHM01053443">
    <property type="protein sequence ID" value="PNX87273.1"/>
    <property type="molecule type" value="Genomic_DNA"/>
</dbReference>
<evidence type="ECO:0000259" key="1">
    <source>
        <dbReference type="Pfam" id="PF04765"/>
    </source>
</evidence>
<dbReference type="Proteomes" id="UP000236291">
    <property type="component" value="Unassembled WGS sequence"/>
</dbReference>
<dbReference type="AlphaFoldDB" id="A0A2K3M932"/>
<dbReference type="STRING" id="57577.A0A2K3M932"/>
<evidence type="ECO:0000313" key="2">
    <source>
        <dbReference type="EMBL" id="PNX87273.1"/>
    </source>
</evidence>
<evidence type="ECO:0000313" key="3">
    <source>
        <dbReference type="Proteomes" id="UP000236291"/>
    </source>
</evidence>
<comment type="caution">
    <text evidence="2">The sequence shown here is derived from an EMBL/GenBank/DDBJ whole genome shotgun (WGS) entry which is preliminary data.</text>
</comment>
<dbReference type="InterPro" id="IPR048354">
    <property type="entry name" value="TOD1_MUCI70_glycTrfase_dom"/>
</dbReference>
<feature type="non-terminal residue" evidence="2">
    <location>
        <position position="43"/>
    </location>
</feature>
<gene>
    <name evidence="2" type="ORF">L195_g043360</name>
</gene>
<proteinExistence type="predicted"/>
<name>A0A2K3M932_TRIPR</name>
<dbReference type="Pfam" id="PF04765">
    <property type="entry name" value="TOD1_MUCI70"/>
    <property type="match status" value="1"/>
</dbReference>
<accession>A0A2K3M932</accession>
<reference evidence="2 3" key="1">
    <citation type="journal article" date="2014" name="Am. J. Bot.">
        <title>Genome assembly and annotation for red clover (Trifolium pratense; Fabaceae).</title>
        <authorList>
            <person name="Istvanek J."/>
            <person name="Jaros M."/>
            <person name="Krenek A."/>
            <person name="Repkova J."/>
        </authorList>
    </citation>
    <scope>NUCLEOTIDE SEQUENCE [LARGE SCALE GENOMIC DNA]</scope>
    <source>
        <strain evidence="3">cv. Tatra</strain>
        <tissue evidence="2">Young leaves</tissue>
    </source>
</reference>
<protein>
    <recommendedName>
        <fullName evidence="1">TOD1/MUCI70 glycosyltransferase-like domain-containing protein</fullName>
    </recommendedName>
</protein>
<feature type="domain" description="TOD1/MUCI70 glycosyltransferase-like" evidence="1">
    <location>
        <begin position="1"/>
        <end position="43"/>
    </location>
</feature>
<reference evidence="2 3" key="2">
    <citation type="journal article" date="2017" name="Front. Plant Sci.">
        <title>Gene Classification and Mining of Molecular Markers Useful in Red Clover (Trifolium pratense) Breeding.</title>
        <authorList>
            <person name="Istvanek J."/>
            <person name="Dluhosova J."/>
            <person name="Dluhos P."/>
            <person name="Patkova L."/>
            <person name="Nedelnik J."/>
            <person name="Repkova J."/>
        </authorList>
    </citation>
    <scope>NUCLEOTIDE SEQUENCE [LARGE SCALE GENOMIC DNA]</scope>
    <source>
        <strain evidence="3">cv. Tatra</strain>
        <tissue evidence="2">Young leaves</tissue>
    </source>
</reference>
<dbReference type="ExpressionAtlas" id="A0A2K3M932">
    <property type="expression patterns" value="baseline"/>
</dbReference>
<organism evidence="2 3">
    <name type="scientific">Trifolium pratense</name>
    <name type="common">Red clover</name>
    <dbReference type="NCBI Taxonomy" id="57577"/>
    <lineage>
        <taxon>Eukaryota</taxon>
        <taxon>Viridiplantae</taxon>
        <taxon>Streptophyta</taxon>
        <taxon>Embryophyta</taxon>
        <taxon>Tracheophyta</taxon>
        <taxon>Spermatophyta</taxon>
        <taxon>Magnoliopsida</taxon>
        <taxon>eudicotyledons</taxon>
        <taxon>Gunneridae</taxon>
        <taxon>Pentapetalae</taxon>
        <taxon>rosids</taxon>
        <taxon>fabids</taxon>
        <taxon>Fabales</taxon>
        <taxon>Fabaceae</taxon>
        <taxon>Papilionoideae</taxon>
        <taxon>50 kb inversion clade</taxon>
        <taxon>NPAAA clade</taxon>
        <taxon>Hologalegina</taxon>
        <taxon>IRL clade</taxon>
        <taxon>Trifolieae</taxon>
        <taxon>Trifolium</taxon>
    </lineage>
</organism>
<sequence length="43" mass="5150">MEEAMATARWKKWWDVNGLKVQMETYCENGMEPWSPRKLPYAS</sequence>